<evidence type="ECO:0000259" key="1">
    <source>
        <dbReference type="Pfam" id="PF12706"/>
    </source>
</evidence>
<dbReference type="SUPFAM" id="SSF56281">
    <property type="entry name" value="Metallo-hydrolase/oxidoreductase"/>
    <property type="match status" value="1"/>
</dbReference>
<feature type="domain" description="Diiron non-heme beta-hydroxylase N-terminal" evidence="2">
    <location>
        <begin position="7"/>
        <end position="237"/>
    </location>
</feature>
<comment type="caution">
    <text evidence="3">The sequence shown here is derived from an EMBL/GenBank/DDBJ whole genome shotgun (WGS) entry which is preliminary data.</text>
</comment>
<keyword evidence="3" id="KW-0378">Hydrolase</keyword>
<keyword evidence="4" id="KW-1185">Reference proteome</keyword>
<accession>A0A847S7H7</accession>
<dbReference type="InterPro" id="IPR041141">
    <property type="entry name" value="CmlA_N"/>
</dbReference>
<dbReference type="InterPro" id="IPR036866">
    <property type="entry name" value="RibonucZ/Hydroxyglut_hydro"/>
</dbReference>
<evidence type="ECO:0000313" key="4">
    <source>
        <dbReference type="Proteomes" id="UP000552864"/>
    </source>
</evidence>
<evidence type="ECO:0000259" key="2">
    <source>
        <dbReference type="Pfam" id="PF18456"/>
    </source>
</evidence>
<dbReference type="AlphaFoldDB" id="A0A847S7H7"/>
<dbReference type="EMBL" id="JABAHZ010000001">
    <property type="protein sequence ID" value="NLR77731.1"/>
    <property type="molecule type" value="Genomic_DNA"/>
</dbReference>
<name>A0A847S7H7_9BACT</name>
<gene>
    <name evidence="3" type="ORF">HGH91_03785</name>
</gene>
<protein>
    <submittedName>
        <fullName evidence="3">MBL fold metallo-hydrolase</fullName>
    </submittedName>
</protein>
<dbReference type="InterPro" id="IPR050114">
    <property type="entry name" value="UPF0173_UPF0282_UlaG_hydrolase"/>
</dbReference>
<dbReference type="InterPro" id="IPR001279">
    <property type="entry name" value="Metallo-B-lactamas"/>
</dbReference>
<dbReference type="Gene3D" id="3.60.15.10">
    <property type="entry name" value="Ribonuclease Z/Hydroxyacylglutathione hydrolase-like"/>
    <property type="match status" value="1"/>
</dbReference>
<dbReference type="Pfam" id="PF12706">
    <property type="entry name" value="Lactamase_B_2"/>
    <property type="match status" value="1"/>
</dbReference>
<dbReference type="GO" id="GO:0016787">
    <property type="term" value="F:hydrolase activity"/>
    <property type="evidence" value="ECO:0007669"/>
    <property type="project" value="UniProtKB-KW"/>
</dbReference>
<dbReference type="Proteomes" id="UP000552864">
    <property type="component" value="Unassembled WGS sequence"/>
</dbReference>
<organism evidence="3 4">
    <name type="scientific">Chitinophaga eiseniae</name>
    <dbReference type="NCBI Taxonomy" id="634771"/>
    <lineage>
        <taxon>Bacteria</taxon>
        <taxon>Pseudomonadati</taxon>
        <taxon>Bacteroidota</taxon>
        <taxon>Chitinophagia</taxon>
        <taxon>Chitinophagales</taxon>
        <taxon>Chitinophagaceae</taxon>
        <taxon>Chitinophaga</taxon>
    </lineage>
</organism>
<reference evidence="3 4" key="1">
    <citation type="submission" date="2020-04" db="EMBL/GenBank/DDBJ databases">
        <authorList>
            <person name="Yin C."/>
        </authorList>
    </citation>
    <scope>NUCLEOTIDE SEQUENCE [LARGE SCALE GENOMIC DNA]</scope>
    <source>
        <strain evidence="3 4">Ak56</strain>
    </source>
</reference>
<dbReference type="RefSeq" id="WP_168737110.1">
    <property type="nucleotide sequence ID" value="NZ_JABAHZ010000001.1"/>
</dbReference>
<dbReference type="PANTHER" id="PTHR43546:SF3">
    <property type="entry name" value="UPF0173 METAL-DEPENDENT HYDROLASE MJ1163"/>
    <property type="match status" value="1"/>
</dbReference>
<dbReference type="Pfam" id="PF18456">
    <property type="entry name" value="CmlA_N"/>
    <property type="match status" value="1"/>
</dbReference>
<feature type="domain" description="Metallo-beta-lactamase" evidence="1">
    <location>
        <begin position="269"/>
        <end position="426"/>
    </location>
</feature>
<dbReference type="PANTHER" id="PTHR43546">
    <property type="entry name" value="UPF0173 METAL-DEPENDENT HYDROLASE MJ1163-RELATED"/>
    <property type="match status" value="1"/>
</dbReference>
<evidence type="ECO:0000313" key="3">
    <source>
        <dbReference type="EMBL" id="NLR77731.1"/>
    </source>
</evidence>
<proteinExistence type="predicted"/>
<sequence length="540" mass="61948">MTGKKLYLKPNVVIEPLVDRWYAWSHLLSPATAAMNIAGRHLTIMESYLKAPVIHAEAVRNPKMKGGPFMDVTVNRLEEVRRLYEHTCAEQDHMIRFAAAVKELDTLLATTAIGAGLEPLYQQVPDLLKGYVELFYDRNNNADFRFFESLLYTSEYYNRKGQSIALWITDNDHRPFCLSTPRLEEDHVLQLPLSFDHPGIDALARMKREPRDPAEIKALLSITAQQETLFNTFFTTEAPPPYQRYTGDKIRMRYFGHACILVETKDVSILVDPLISYYGYHSDVEHFSDVDLPDVIDYVLITHNHQDHILFETLLPLRHKIKHLIVPRTNSGSLEDPDLRLMFQHAGFRQVMAIDEMETIPFADATITGLPFTGEHSDLNILTKSCYLVKIGAFKLLFLADSRIIESALYQHIQRAIGDVDVMFLGMECDGAPLTWLYGPLMTKKISREFDHSRRLAGSDCEKGMALVNIFHPREVYVYAMGMEPWLEFISSIKYTAASNPIIQSDQLIAWSREKGIISERLYGEKEMLYQRKETYVTVA</sequence>